<proteinExistence type="predicted"/>
<name>A0A6P2TTD8_BURL3</name>
<dbReference type="EMBL" id="CABVQH010000003">
    <property type="protein sequence ID" value="VWC59159.1"/>
    <property type="molecule type" value="Genomic_DNA"/>
</dbReference>
<dbReference type="NCBIfam" id="TIGR03359">
    <property type="entry name" value="VI_chp_6"/>
    <property type="match status" value="1"/>
</dbReference>
<evidence type="ECO:0000313" key="1">
    <source>
        <dbReference type="EMBL" id="VWC59159.1"/>
    </source>
</evidence>
<dbReference type="RefSeq" id="WP_174949704.1">
    <property type="nucleotide sequence ID" value="NZ_CABVQH010000003.1"/>
</dbReference>
<protein>
    <submittedName>
        <fullName evidence="1">Type VI secretion protein</fullName>
    </submittedName>
</protein>
<dbReference type="Proteomes" id="UP000494260">
    <property type="component" value="Unassembled WGS sequence"/>
</dbReference>
<dbReference type="Pfam" id="PF05947">
    <property type="entry name" value="T6SS_TssF"/>
    <property type="match status" value="1"/>
</dbReference>
<organism evidence="1 2">
    <name type="scientific">Burkholderia lata (strain ATCC 17760 / DSM 23089 / LMG 22485 / NCIMB 9086 / R18194 / 383)</name>
    <dbReference type="NCBI Taxonomy" id="482957"/>
    <lineage>
        <taxon>Bacteria</taxon>
        <taxon>Pseudomonadati</taxon>
        <taxon>Pseudomonadota</taxon>
        <taxon>Betaproteobacteria</taxon>
        <taxon>Burkholderiales</taxon>
        <taxon>Burkholderiaceae</taxon>
        <taxon>Burkholderia</taxon>
        <taxon>Burkholderia cepacia complex</taxon>
    </lineage>
</organism>
<gene>
    <name evidence="1" type="ORF">BLA18109_01312</name>
</gene>
<evidence type="ECO:0000313" key="2">
    <source>
        <dbReference type="Proteomes" id="UP000494260"/>
    </source>
</evidence>
<accession>A0A6P2TTD8</accession>
<reference evidence="1 2" key="1">
    <citation type="submission" date="2019-09" db="EMBL/GenBank/DDBJ databases">
        <authorList>
            <person name="Depoorter E."/>
        </authorList>
    </citation>
    <scope>NUCLEOTIDE SEQUENCE [LARGE SCALE GENOMIC DNA]</scope>
    <source>
        <strain evidence="1">R-18109</strain>
    </source>
</reference>
<dbReference type="PANTHER" id="PTHR35370:SF1">
    <property type="entry name" value="TYPE VI SECRETION SYSTEM COMPONENT TSSF1"/>
    <property type="match status" value="1"/>
</dbReference>
<dbReference type="AlphaFoldDB" id="A0A6P2TTD8"/>
<sequence>MDELLPHYERELALLRRSTREFAERFPKIAARLGMTDGENDDPHLGRLLQSFALLGARIGRQLDDDYPLFPQAVIETLYPEQLRPFPSCSIAQFDAGVALGQLTEPVTVPLGTELEDRAGTCRFRTSYDVTLAPISIERVGVAPAAAASPRSRLPSNTSVVLSITFASLTDEKAFRTATPDRIRVHLHGMPACSAALVDAMLLHAPAAFVESDHGGHWKHLPHVPLKPAGYDERDALVPHAKTEHAPWRLLREYFAFPDKFAFVDIDFAMLARAAGPCRKLTLHLPIVDAPDSSPMRVQLDALTTDHLRLGCTPVVNLFNRDAMPITLGPDAATYKVTPHVLSMRGITVRSIDTVRLVTDGTPDASGGTPVSCYRGFVHERSSRDAPAYWLASGPEQGGAGSLDRHPEIRLVDLTGRTIARPDGQLMLGLTCTNGNHPATLPFGAPDGDLFNENDNLAGRVTLLRAASRCRALPARQRALWQLVAGLAPHVLTLNPGSVEALRALLRLLAADASGPTPIIDAIVGVSHKSVMQWTAIKPMSTFVRGIEVTVNIEPSALHAASLYACSRMLDPFFAHFAPANGFVQCVIRDADSGRERVRCPARFGTTPIL</sequence>
<dbReference type="InterPro" id="IPR010272">
    <property type="entry name" value="T6SS_TssF"/>
</dbReference>
<dbReference type="PANTHER" id="PTHR35370">
    <property type="entry name" value="CYTOPLASMIC PROTEIN-RELATED-RELATED"/>
    <property type="match status" value="1"/>
</dbReference>
<dbReference type="PIRSF" id="PIRSF028304">
    <property type="entry name" value="UCP028304"/>
    <property type="match status" value="1"/>
</dbReference>